<organism evidence="2">
    <name type="scientific">hydrothermal vent metagenome</name>
    <dbReference type="NCBI Taxonomy" id="652676"/>
    <lineage>
        <taxon>unclassified sequences</taxon>
        <taxon>metagenomes</taxon>
        <taxon>ecological metagenomes</taxon>
    </lineage>
</organism>
<name>A0A3B0YSU3_9ZZZZ</name>
<feature type="domain" description="Transposase IS4-like" evidence="1">
    <location>
        <begin position="12"/>
        <end position="62"/>
    </location>
</feature>
<gene>
    <name evidence="2" type="ORF">MNBD_GAMMA18-269</name>
</gene>
<dbReference type="GO" id="GO:0003677">
    <property type="term" value="F:DNA binding"/>
    <property type="evidence" value="ECO:0007669"/>
    <property type="project" value="InterPro"/>
</dbReference>
<evidence type="ECO:0000313" key="2">
    <source>
        <dbReference type="EMBL" id="VAW83948.1"/>
    </source>
</evidence>
<protein>
    <recommendedName>
        <fullName evidence="1">Transposase IS4-like domain-containing protein</fullName>
    </recommendedName>
</protein>
<accession>A0A3B0YSU3</accession>
<proteinExistence type="predicted"/>
<dbReference type="AlphaFoldDB" id="A0A3B0YSU3"/>
<dbReference type="GO" id="GO:0006313">
    <property type="term" value="P:DNA transposition"/>
    <property type="evidence" value="ECO:0007669"/>
    <property type="project" value="InterPro"/>
</dbReference>
<sequence length="79" mass="8504">MAAYDGGKDECEMLVARNLLEQIEPSLDGAVVTADALHCQKKTARAIVENGGDYFIALKDNQPSIAKLASQRLDGLPPF</sequence>
<evidence type="ECO:0000259" key="1">
    <source>
        <dbReference type="Pfam" id="PF01609"/>
    </source>
</evidence>
<dbReference type="EMBL" id="UOFP01000018">
    <property type="protein sequence ID" value="VAW83948.1"/>
    <property type="molecule type" value="Genomic_DNA"/>
</dbReference>
<dbReference type="Pfam" id="PF01609">
    <property type="entry name" value="DDE_Tnp_1"/>
    <property type="match status" value="1"/>
</dbReference>
<dbReference type="InterPro" id="IPR002559">
    <property type="entry name" value="Transposase_11"/>
</dbReference>
<dbReference type="GO" id="GO:0004803">
    <property type="term" value="F:transposase activity"/>
    <property type="evidence" value="ECO:0007669"/>
    <property type="project" value="InterPro"/>
</dbReference>
<reference evidence="2" key="1">
    <citation type="submission" date="2018-06" db="EMBL/GenBank/DDBJ databases">
        <authorList>
            <person name="Zhirakovskaya E."/>
        </authorList>
    </citation>
    <scope>NUCLEOTIDE SEQUENCE</scope>
</reference>